<reference evidence="4" key="1">
    <citation type="submission" date="2013-03" db="EMBL/GenBank/DDBJ databases">
        <title>The Genome Sequence of Anopheles minimus MINIMUS1.</title>
        <authorList>
            <consortium name="The Broad Institute Genomics Platform"/>
            <person name="Neafsey D.E."/>
            <person name="Walton C."/>
            <person name="Walker B."/>
            <person name="Young S.K."/>
            <person name="Zeng Q."/>
            <person name="Gargeya S."/>
            <person name="Fitzgerald M."/>
            <person name="Haas B."/>
            <person name="Abouelleil A."/>
            <person name="Allen A.W."/>
            <person name="Alvarado L."/>
            <person name="Arachchi H.M."/>
            <person name="Berlin A.M."/>
            <person name="Chapman S.B."/>
            <person name="Gainer-Dewar J."/>
            <person name="Goldberg J."/>
            <person name="Griggs A."/>
            <person name="Gujja S."/>
            <person name="Hansen M."/>
            <person name="Howarth C."/>
            <person name="Imamovic A."/>
            <person name="Ireland A."/>
            <person name="Larimer J."/>
            <person name="McCowan C."/>
            <person name="Murphy C."/>
            <person name="Pearson M."/>
            <person name="Poon T.W."/>
            <person name="Priest M."/>
            <person name="Roberts A."/>
            <person name="Saif S."/>
            <person name="Shea T."/>
            <person name="Sisk P."/>
            <person name="Sykes S."/>
            <person name="Wortman J."/>
            <person name="Nusbaum C."/>
            <person name="Birren B."/>
        </authorList>
    </citation>
    <scope>NUCLEOTIDE SEQUENCE [LARGE SCALE GENOMIC DNA]</scope>
    <source>
        <strain evidence="4">MINIMUS1</strain>
    </source>
</reference>
<evidence type="ECO:0000313" key="3">
    <source>
        <dbReference type="EnsemblMetazoa" id="AMIN010530-PA"/>
    </source>
</evidence>
<name>A0A182WJH6_9DIPT</name>
<proteinExistence type="predicted"/>
<feature type="compositionally biased region" description="Low complexity" evidence="2">
    <location>
        <begin position="181"/>
        <end position="194"/>
    </location>
</feature>
<evidence type="ECO:0000313" key="4">
    <source>
        <dbReference type="Proteomes" id="UP000075920"/>
    </source>
</evidence>
<feature type="coiled-coil region" evidence="1">
    <location>
        <begin position="22"/>
        <end position="56"/>
    </location>
</feature>
<feature type="compositionally biased region" description="Basic and acidic residues" evidence="2">
    <location>
        <begin position="278"/>
        <end position="321"/>
    </location>
</feature>
<evidence type="ECO:0000256" key="1">
    <source>
        <dbReference type="SAM" id="Coils"/>
    </source>
</evidence>
<feature type="compositionally biased region" description="Polar residues" evidence="2">
    <location>
        <begin position="122"/>
        <end position="149"/>
    </location>
</feature>
<keyword evidence="4" id="KW-1185">Reference proteome</keyword>
<protein>
    <submittedName>
        <fullName evidence="3">Uncharacterized protein</fullName>
    </submittedName>
</protein>
<dbReference type="AlphaFoldDB" id="A0A182WJH6"/>
<feature type="region of interest" description="Disordered" evidence="2">
    <location>
        <begin position="116"/>
        <end position="226"/>
    </location>
</feature>
<organism evidence="3 4">
    <name type="scientific">Anopheles minimus</name>
    <dbReference type="NCBI Taxonomy" id="112268"/>
    <lineage>
        <taxon>Eukaryota</taxon>
        <taxon>Metazoa</taxon>
        <taxon>Ecdysozoa</taxon>
        <taxon>Arthropoda</taxon>
        <taxon>Hexapoda</taxon>
        <taxon>Insecta</taxon>
        <taxon>Pterygota</taxon>
        <taxon>Neoptera</taxon>
        <taxon>Endopterygota</taxon>
        <taxon>Diptera</taxon>
        <taxon>Nematocera</taxon>
        <taxon>Culicoidea</taxon>
        <taxon>Culicidae</taxon>
        <taxon>Anophelinae</taxon>
        <taxon>Anopheles</taxon>
    </lineage>
</organism>
<sequence length="328" mass="37360">MEQDITKLKLAVDEKNVELLLINDLKRNLKETQSRLKRVDHERSELEKRLMVAQLENKKLELFLDTQALHLRKVKSELSNIHTLSIRQIEYLDEPSETLIVGNATNARRHRHPSLHNYAPAVQSSECDTTTTTNDIEASPIQSLRSLGTLSKDHPAVRWTSQSSSKSPRIEPATKRKFHSRSSTSTTFITEESIPSLASDTDRDNAPGVRRYTSTSSCDDNGKHNECADHRQAAGINRADHDDNRIRHQASASASDYNAGRRKLIAARQPDDAVDDVMKWQRDDKEHHLTSRSATDDGDKYGHREEWTRQHTVTHDDHHQFVAELDGE</sequence>
<accession>A0A182WJH6</accession>
<dbReference type="Proteomes" id="UP000075920">
    <property type="component" value="Unassembled WGS sequence"/>
</dbReference>
<keyword evidence="1" id="KW-0175">Coiled coil</keyword>
<dbReference type="STRING" id="112268.A0A182WJH6"/>
<dbReference type="EnsemblMetazoa" id="AMIN010530-RA">
    <property type="protein sequence ID" value="AMIN010530-PA"/>
    <property type="gene ID" value="AMIN010530"/>
</dbReference>
<dbReference type="VEuPathDB" id="VectorBase:AMIN010530"/>
<feature type="region of interest" description="Disordered" evidence="2">
    <location>
        <begin position="278"/>
        <end position="328"/>
    </location>
</feature>
<reference evidence="3" key="2">
    <citation type="submission" date="2020-05" db="UniProtKB">
        <authorList>
            <consortium name="EnsemblMetazoa"/>
        </authorList>
    </citation>
    <scope>IDENTIFICATION</scope>
    <source>
        <strain evidence="3">MINIMUS1</strain>
    </source>
</reference>
<evidence type="ECO:0000256" key="2">
    <source>
        <dbReference type="SAM" id="MobiDB-lite"/>
    </source>
</evidence>